<organism evidence="1 2">
    <name type="scientific">Anaerovibrio lipolyticus</name>
    <dbReference type="NCBI Taxonomy" id="82374"/>
    <lineage>
        <taxon>Bacteria</taxon>
        <taxon>Bacillati</taxon>
        <taxon>Bacillota</taxon>
        <taxon>Negativicutes</taxon>
        <taxon>Selenomonadales</taxon>
        <taxon>Selenomonadaceae</taxon>
        <taxon>Anaerovibrio</taxon>
    </lineage>
</organism>
<gene>
    <name evidence="1" type="ORF">NZ47_04495</name>
</gene>
<comment type="caution">
    <text evidence="1">The sequence shown here is derived from an EMBL/GenBank/DDBJ whole genome shotgun (WGS) entry which is preliminary data.</text>
</comment>
<proteinExistence type="predicted"/>
<dbReference type="Proteomes" id="UP000030993">
    <property type="component" value="Unassembled WGS sequence"/>
</dbReference>
<reference evidence="1 2" key="1">
    <citation type="journal article" date="2013" name="PLoS ONE">
        <title>Identification and characterization of three novel lipases belonging to families II and V from Anaerovibrio lipolyticus 5ST.</title>
        <authorList>
            <person name="Prive F."/>
            <person name="Kaderbhai N.N."/>
            <person name="Girdwood S."/>
            <person name="Worgan H.J."/>
            <person name="Pinloche E."/>
            <person name="Scollan N.D."/>
            <person name="Huws S.A."/>
            <person name="Newbold C.J."/>
        </authorList>
    </citation>
    <scope>NUCLEOTIDE SEQUENCE [LARGE SCALE GENOMIC DNA]</scope>
    <source>
        <strain evidence="1 2">5S</strain>
    </source>
</reference>
<keyword evidence="2" id="KW-1185">Reference proteome</keyword>
<sequence>MAHVYVAVAIERGDKAIKTCDCAAINELYEYVPDMFDYVDEESLERYEVKTIKAQQEILSKVYGYFSKYGDFNTDLSNESINDGLLCGLNDDDFIYIVDCHE</sequence>
<evidence type="ECO:0000313" key="1">
    <source>
        <dbReference type="EMBL" id="KHM52503.1"/>
    </source>
</evidence>
<dbReference type="RefSeq" id="WP_039206890.1">
    <property type="nucleotide sequence ID" value="NZ_JSCE01000087.1"/>
</dbReference>
<evidence type="ECO:0000313" key="2">
    <source>
        <dbReference type="Proteomes" id="UP000030993"/>
    </source>
</evidence>
<dbReference type="EMBL" id="JSCE01000087">
    <property type="protein sequence ID" value="KHM52503.1"/>
    <property type="molecule type" value="Genomic_DNA"/>
</dbReference>
<name>A0A0B2K0M3_9FIRM</name>
<accession>A0A0B2K0M3</accession>
<dbReference type="AlphaFoldDB" id="A0A0B2K0M3"/>
<protein>
    <submittedName>
        <fullName evidence="1">Uncharacterized protein</fullName>
    </submittedName>
</protein>